<dbReference type="RefSeq" id="WP_013626028.1">
    <property type="nucleotide sequence ID" value="NC_015172.1"/>
</dbReference>
<dbReference type="Gene3D" id="1.10.287.470">
    <property type="entry name" value="Helix hairpin bin"/>
    <property type="match status" value="1"/>
</dbReference>
<name>F0SZN7_SYNGF</name>
<dbReference type="SUPFAM" id="SSF111369">
    <property type="entry name" value="HlyD-like secretion proteins"/>
    <property type="match status" value="1"/>
</dbReference>
<keyword evidence="2" id="KW-0812">Transmembrane</keyword>
<dbReference type="Gene3D" id="2.40.50.100">
    <property type="match status" value="1"/>
</dbReference>
<sequence>MSGEQLNISQRKSGVFQDFFLKKYSLFKNPKRKRLLIFVFVLCLIVLFSLVYSFLPLQGRLLTVTPQEFSKGFTEEAQVLPSNELLIYNQVDGKIKTISVQNGDQVKKGQVLLEIDTVDLSYQLSALTAQLGSIEGQRQQTGGASAEANINQQRLLLEQAEKDALAQEQSLNRAKALYGTGAISLVQFEEEERLNEKARNNLAQQKNALELLNHNKSGSELYFDSQKNALSAQISQLTEKIKNARISAPQDGYIKDLTFKEGSMISLGQYLLSVYQNQGYKLESYVLASDVLGIRSGDPVELVQDTGDGKKTLAAKIEHIDSSAVERISPLGLTENRVKVTLLLQSNAPVVLGSSMDARFTTAQESNQLIVPKTAVFSYQDGYAVWTVEQGKAKIQPVTKGLENDQSVIIQEGLTAGALVLLDTELTGLKEGKRINAG</sequence>
<reference evidence="5 6" key="1">
    <citation type="journal article" date="2011" name="Stand. Genomic Sci.">
        <title>Complete genome sequence of Syntrophobotulus glycolicus type strain (FlGlyR).</title>
        <authorList>
            <person name="Han C."/>
            <person name="Mwirichia R."/>
            <person name="Chertkov O."/>
            <person name="Held B."/>
            <person name="Lapidus A."/>
            <person name="Nolan M."/>
            <person name="Lucas S."/>
            <person name="Hammon N."/>
            <person name="Deshpande S."/>
            <person name="Cheng J.F."/>
            <person name="Tapia R."/>
            <person name="Goodwin L."/>
            <person name="Pitluck S."/>
            <person name="Huntemann M."/>
            <person name="Liolios K."/>
            <person name="Ivanova N."/>
            <person name="Pagani I."/>
            <person name="Mavromatis K."/>
            <person name="Ovchinikova G."/>
            <person name="Pati A."/>
            <person name="Chen A."/>
            <person name="Palaniappan K."/>
            <person name="Land M."/>
            <person name="Hauser L."/>
            <person name="Brambilla E.M."/>
            <person name="Rohde M."/>
            <person name="Spring S."/>
            <person name="Sikorski J."/>
            <person name="Goker M."/>
            <person name="Woyke T."/>
            <person name="Bristow J."/>
            <person name="Eisen J.A."/>
            <person name="Markowitz V."/>
            <person name="Hugenholtz P."/>
            <person name="Kyrpides N.C."/>
            <person name="Klenk H.P."/>
            <person name="Detter J.C."/>
        </authorList>
    </citation>
    <scope>NUCLEOTIDE SEQUENCE [LARGE SCALE GENOMIC DNA]</scope>
    <source>
        <strain evidence="6">DSM 8271 / FlGlyR</strain>
    </source>
</reference>
<dbReference type="Proteomes" id="UP000007488">
    <property type="component" value="Chromosome"/>
</dbReference>
<dbReference type="KEGG" id="sgy:Sgly_2939"/>
<feature type="transmembrane region" description="Helical" evidence="2">
    <location>
        <begin position="35"/>
        <end position="55"/>
    </location>
</feature>
<dbReference type="HOGENOM" id="CLU_018816_14_5_9"/>
<dbReference type="Pfam" id="PF25989">
    <property type="entry name" value="YknX_C"/>
    <property type="match status" value="1"/>
</dbReference>
<dbReference type="STRING" id="645991.Sgly_2939"/>
<evidence type="ECO:0000259" key="4">
    <source>
        <dbReference type="Pfam" id="PF25989"/>
    </source>
</evidence>
<dbReference type="InterPro" id="IPR058625">
    <property type="entry name" value="MdtA-like_BSH"/>
</dbReference>
<feature type="domain" description="Multidrug resistance protein MdtA-like barrel-sandwich hybrid" evidence="3">
    <location>
        <begin position="87"/>
        <end position="270"/>
    </location>
</feature>
<proteinExistence type="predicted"/>
<evidence type="ECO:0000256" key="1">
    <source>
        <dbReference type="SAM" id="Coils"/>
    </source>
</evidence>
<dbReference type="InterPro" id="IPR058637">
    <property type="entry name" value="YknX-like_C"/>
</dbReference>
<dbReference type="OrthoDB" id="11589at2"/>
<dbReference type="Gene3D" id="2.40.420.20">
    <property type="match status" value="1"/>
</dbReference>
<keyword evidence="2" id="KW-1133">Transmembrane helix</keyword>
<dbReference type="Pfam" id="PF25917">
    <property type="entry name" value="BSH_RND"/>
    <property type="match status" value="1"/>
</dbReference>
<dbReference type="EMBL" id="CP002547">
    <property type="protein sequence ID" value="ADY57208.1"/>
    <property type="molecule type" value="Genomic_DNA"/>
</dbReference>
<protein>
    <submittedName>
        <fullName evidence="5">Efflux transporter, RND family, MFP subunit</fullName>
    </submittedName>
</protein>
<gene>
    <name evidence="5" type="ordered locus">Sgly_2939</name>
</gene>
<dbReference type="eggNOG" id="COG0845">
    <property type="taxonomic scope" value="Bacteria"/>
</dbReference>
<dbReference type="Gene3D" id="2.40.30.170">
    <property type="match status" value="1"/>
</dbReference>
<dbReference type="PANTHER" id="PTHR30469:SF33">
    <property type="entry name" value="SLR1207 PROTEIN"/>
    <property type="match status" value="1"/>
</dbReference>
<evidence type="ECO:0000313" key="6">
    <source>
        <dbReference type="Proteomes" id="UP000007488"/>
    </source>
</evidence>
<keyword evidence="6" id="KW-1185">Reference proteome</keyword>
<dbReference type="AlphaFoldDB" id="F0SZN7"/>
<feature type="coiled-coil region" evidence="1">
    <location>
        <begin position="143"/>
        <end position="247"/>
    </location>
</feature>
<keyword evidence="2" id="KW-0472">Membrane</keyword>
<dbReference type="GO" id="GO:1990281">
    <property type="term" value="C:efflux pump complex"/>
    <property type="evidence" value="ECO:0007669"/>
    <property type="project" value="TreeGrafter"/>
</dbReference>
<dbReference type="GO" id="GO:0015562">
    <property type="term" value="F:efflux transmembrane transporter activity"/>
    <property type="evidence" value="ECO:0007669"/>
    <property type="project" value="TreeGrafter"/>
</dbReference>
<keyword evidence="1" id="KW-0175">Coiled coil</keyword>
<accession>F0SZN7</accession>
<evidence type="ECO:0000313" key="5">
    <source>
        <dbReference type="EMBL" id="ADY57208.1"/>
    </source>
</evidence>
<evidence type="ECO:0000256" key="2">
    <source>
        <dbReference type="SAM" id="Phobius"/>
    </source>
</evidence>
<evidence type="ECO:0000259" key="3">
    <source>
        <dbReference type="Pfam" id="PF25917"/>
    </source>
</evidence>
<organism evidence="5 6">
    <name type="scientific">Syntrophobotulus glycolicus (strain DSM 8271 / FlGlyR)</name>
    <dbReference type="NCBI Taxonomy" id="645991"/>
    <lineage>
        <taxon>Bacteria</taxon>
        <taxon>Bacillati</taxon>
        <taxon>Bacillota</taxon>
        <taxon>Clostridia</taxon>
        <taxon>Eubacteriales</taxon>
        <taxon>Desulfitobacteriaceae</taxon>
        <taxon>Syntrophobotulus</taxon>
    </lineage>
</organism>
<feature type="domain" description="YknX-like C-terminal permuted SH3-like" evidence="4">
    <location>
        <begin position="370"/>
        <end position="435"/>
    </location>
</feature>
<dbReference type="PANTHER" id="PTHR30469">
    <property type="entry name" value="MULTIDRUG RESISTANCE PROTEIN MDTA"/>
    <property type="match status" value="1"/>
</dbReference>
<reference evidence="6" key="2">
    <citation type="submission" date="2011-02" db="EMBL/GenBank/DDBJ databases">
        <title>The complete genome of Syntrophobotulus glycolicus DSM 8271.</title>
        <authorList>
            <person name="Lucas S."/>
            <person name="Copeland A."/>
            <person name="Lapidus A."/>
            <person name="Bruce D."/>
            <person name="Goodwin L."/>
            <person name="Pitluck S."/>
            <person name="Kyrpides N."/>
            <person name="Mavromatis K."/>
            <person name="Pagani I."/>
            <person name="Ivanova N."/>
            <person name="Mikhailova N."/>
            <person name="Chertkov O."/>
            <person name="Held B."/>
            <person name="Detter J.C."/>
            <person name="Tapia R."/>
            <person name="Han C."/>
            <person name="Land M."/>
            <person name="Hauser L."/>
            <person name="Markowitz V."/>
            <person name="Cheng J.-F."/>
            <person name="Hugenholtz P."/>
            <person name="Woyke T."/>
            <person name="Wu D."/>
            <person name="Spring S."/>
            <person name="Schroeder M."/>
            <person name="Brambilla E."/>
            <person name="Klenk H.-P."/>
            <person name="Eisen J.A."/>
        </authorList>
    </citation>
    <scope>NUCLEOTIDE SEQUENCE [LARGE SCALE GENOMIC DNA]</scope>
    <source>
        <strain evidence="6">DSM 8271 / FlGlyR</strain>
    </source>
</reference>